<feature type="transmembrane region" description="Helical" evidence="7">
    <location>
        <begin position="224"/>
        <end position="243"/>
    </location>
</feature>
<feature type="transmembrane region" description="Helical" evidence="7">
    <location>
        <begin position="309"/>
        <end position="329"/>
    </location>
</feature>
<dbReference type="Proteomes" id="UP000070612">
    <property type="component" value="Unassembled WGS sequence"/>
</dbReference>
<evidence type="ECO:0000313" key="9">
    <source>
        <dbReference type="EMBL" id="KWX25881.1"/>
    </source>
</evidence>
<sequence length="450" mass="44490">MMPDALRFVSIHCGFVVAGREGPVTIDLVLPAALTVNELMPSIVDAVGAPGGKPRSWQLSLIAGRTLDDSMTLVQNGVDDGDLLMLAAVAVEPPRLRALTAALAADGPGPETPQGLRSAGCLLACLLGMVAVVCAGLGTQGWSRVVAAAALAVIVTAAALAGQRIGFGRRTVATLSVAAVAQAAVLGFLVVPDGPDAANFFLAAVAAGCVGVALLRVSDCGTDVLLAVVTVAALIGLATAPAVVWPLSASAVGAVLSAVAMGALSLTPRLSIALAGLTPPIPGDETDGTETHGDTGISTDALAERGRRALVGLVTGCSAAAALGTLLVAVDSRHAVTPAALALAAAVGVALLLRSRSHASGRCRNMLTISGFCSLTAMFALVVVWSPGYGSWTGAAAVAVGLAVLSPAAVTSPAAIRVVDAVEYIALAAVAPLACWLTGIADAVRGLGPL</sequence>
<keyword evidence="3" id="KW-1003">Cell membrane</keyword>
<feature type="domain" description="Ubiquitin-like" evidence="8">
    <location>
        <begin position="35"/>
        <end position="86"/>
    </location>
</feature>
<dbReference type="NCBIfam" id="TIGR03920">
    <property type="entry name" value="T7SS_EccD"/>
    <property type="match status" value="1"/>
</dbReference>
<keyword evidence="5 7" id="KW-1133">Transmembrane helix</keyword>
<dbReference type="EMBL" id="LGTW01000001">
    <property type="protein sequence ID" value="KWX25881.1"/>
    <property type="molecule type" value="Genomic_DNA"/>
</dbReference>
<evidence type="ECO:0000256" key="2">
    <source>
        <dbReference type="ARBA" id="ARBA00006162"/>
    </source>
</evidence>
<evidence type="ECO:0000256" key="6">
    <source>
        <dbReference type="ARBA" id="ARBA00023136"/>
    </source>
</evidence>
<feature type="transmembrane region" description="Helical" evidence="7">
    <location>
        <begin position="173"/>
        <end position="191"/>
    </location>
</feature>
<comment type="subcellular location">
    <subcellularLocation>
        <location evidence="1">Cell membrane</location>
        <topology evidence="1">Multi-pass membrane protein</topology>
    </subcellularLocation>
</comment>
<gene>
    <name evidence="9" type="ORF">AFM11_00885</name>
</gene>
<evidence type="ECO:0000256" key="1">
    <source>
        <dbReference type="ARBA" id="ARBA00004651"/>
    </source>
</evidence>
<feature type="transmembrane region" description="Helical" evidence="7">
    <location>
        <begin position="197"/>
        <end position="217"/>
    </location>
</feature>
<dbReference type="PROSITE" id="PS50053">
    <property type="entry name" value="UBIQUITIN_2"/>
    <property type="match status" value="1"/>
</dbReference>
<name>A0A132PU61_9MYCO</name>
<dbReference type="STRING" id="59750.AWC31_33920"/>
<comment type="similarity">
    <text evidence="2">Belongs to the EccD/Snm4 family.</text>
</comment>
<dbReference type="GO" id="GO:0005886">
    <property type="term" value="C:plasma membrane"/>
    <property type="evidence" value="ECO:0007669"/>
    <property type="project" value="UniProtKB-SubCell"/>
</dbReference>
<organism evidence="9 10">
    <name type="scientific">Mycolicibacterium wolinskyi</name>
    <dbReference type="NCBI Taxonomy" id="59750"/>
    <lineage>
        <taxon>Bacteria</taxon>
        <taxon>Bacillati</taxon>
        <taxon>Actinomycetota</taxon>
        <taxon>Actinomycetes</taxon>
        <taxon>Mycobacteriales</taxon>
        <taxon>Mycobacteriaceae</taxon>
        <taxon>Mycolicibacterium</taxon>
    </lineage>
</organism>
<keyword evidence="10" id="KW-1185">Reference proteome</keyword>
<feature type="transmembrane region" description="Helical" evidence="7">
    <location>
        <begin position="249"/>
        <end position="267"/>
    </location>
</feature>
<keyword evidence="6 7" id="KW-0472">Membrane</keyword>
<dbReference type="InterPro" id="IPR000626">
    <property type="entry name" value="Ubiquitin-like_dom"/>
</dbReference>
<evidence type="ECO:0000256" key="4">
    <source>
        <dbReference type="ARBA" id="ARBA00022692"/>
    </source>
</evidence>
<accession>A0A132PU61</accession>
<feature type="transmembrane region" description="Helical" evidence="7">
    <location>
        <begin position="335"/>
        <end position="353"/>
    </location>
</feature>
<comment type="caution">
    <text evidence="9">The sequence shown here is derived from an EMBL/GenBank/DDBJ whole genome shotgun (WGS) entry which is preliminary data.</text>
</comment>
<keyword evidence="4 7" id="KW-0812">Transmembrane</keyword>
<dbReference type="AlphaFoldDB" id="A0A132PU61"/>
<evidence type="ECO:0000256" key="3">
    <source>
        <dbReference type="ARBA" id="ARBA00022475"/>
    </source>
</evidence>
<dbReference type="Pfam" id="PF08817">
    <property type="entry name" value="YukD"/>
    <property type="match status" value="1"/>
</dbReference>
<protein>
    <recommendedName>
        <fullName evidence="8">Ubiquitin-like domain-containing protein</fullName>
    </recommendedName>
</protein>
<evidence type="ECO:0000259" key="8">
    <source>
        <dbReference type="PROSITE" id="PS50053"/>
    </source>
</evidence>
<dbReference type="InterPro" id="IPR044049">
    <property type="entry name" value="EccD_transm"/>
</dbReference>
<feature type="transmembrane region" description="Helical" evidence="7">
    <location>
        <begin position="365"/>
        <end position="385"/>
    </location>
</feature>
<feature type="transmembrane region" description="Helical" evidence="7">
    <location>
        <begin position="422"/>
        <end position="441"/>
    </location>
</feature>
<reference evidence="9 10" key="1">
    <citation type="submission" date="2015-07" db="EMBL/GenBank/DDBJ databases">
        <title>A draft genome sequence of Mycobacterium wolinskyi.</title>
        <authorList>
            <person name="de Man T.J."/>
            <person name="Perry K.A."/>
            <person name="Coulliette A.D."/>
            <person name="Jensen B."/>
            <person name="Toney N.C."/>
            <person name="Limbago B.M."/>
            <person name="Noble-Wang J."/>
        </authorList>
    </citation>
    <scope>NUCLEOTIDE SEQUENCE [LARGE SCALE GENOMIC DNA]</scope>
    <source>
        <strain evidence="9 10">CDC_01</strain>
    </source>
</reference>
<evidence type="ECO:0000313" key="10">
    <source>
        <dbReference type="Proteomes" id="UP000070612"/>
    </source>
</evidence>
<dbReference type="Pfam" id="PF19053">
    <property type="entry name" value="EccD"/>
    <property type="match status" value="1"/>
</dbReference>
<dbReference type="Gene3D" id="3.10.20.90">
    <property type="entry name" value="Phosphatidylinositol 3-kinase Catalytic Subunit, Chain A, domain 1"/>
    <property type="match status" value="1"/>
</dbReference>
<feature type="transmembrane region" description="Helical" evidence="7">
    <location>
        <begin position="391"/>
        <end position="410"/>
    </location>
</feature>
<dbReference type="InterPro" id="IPR024962">
    <property type="entry name" value="YukD-like"/>
</dbReference>
<dbReference type="PATRIC" id="fig|59750.3.peg.183"/>
<dbReference type="InterPro" id="IPR006707">
    <property type="entry name" value="T7SS_EccD"/>
</dbReference>
<evidence type="ECO:0000256" key="5">
    <source>
        <dbReference type="ARBA" id="ARBA00022989"/>
    </source>
</evidence>
<proteinExistence type="inferred from homology"/>
<feature type="transmembrane region" description="Helical" evidence="7">
    <location>
        <begin position="144"/>
        <end position="161"/>
    </location>
</feature>
<evidence type="ECO:0000256" key="7">
    <source>
        <dbReference type="SAM" id="Phobius"/>
    </source>
</evidence>
<feature type="transmembrane region" description="Helical" evidence="7">
    <location>
        <begin position="119"/>
        <end position="138"/>
    </location>
</feature>